<feature type="domain" description="Cytochrome oxidase subunit II copper A binding" evidence="18">
    <location>
        <begin position="101"/>
        <end position="217"/>
    </location>
</feature>
<evidence type="ECO:0000313" key="20">
    <source>
        <dbReference type="EMBL" id="RST31242.1"/>
    </source>
</evidence>
<dbReference type="PROSITE" id="PS50857">
    <property type="entry name" value="COX2_CUA"/>
    <property type="match status" value="1"/>
</dbReference>
<dbReference type="GO" id="GO:0042773">
    <property type="term" value="P:ATP synthesis coupled electron transport"/>
    <property type="evidence" value="ECO:0007669"/>
    <property type="project" value="TreeGrafter"/>
</dbReference>
<dbReference type="OrthoDB" id="9781261at2"/>
<name>A0A3R9YN18_9SPHN</name>
<organism evidence="20 21">
    <name type="scientific">Sphingomonas ginkgonis</name>
    <dbReference type="NCBI Taxonomy" id="2315330"/>
    <lineage>
        <taxon>Bacteria</taxon>
        <taxon>Pseudomonadati</taxon>
        <taxon>Pseudomonadota</taxon>
        <taxon>Alphaproteobacteria</taxon>
        <taxon>Sphingomonadales</taxon>
        <taxon>Sphingomonadaceae</taxon>
        <taxon>Sphingomonas</taxon>
    </lineage>
</organism>
<sequence length="318" mass="34492">MHPQDYTSGVGEQTAYVTPLLWFTLVVSVLVCLIISALVWRGATRRAIGASSADLRSVPVERREGGVRWIWIGVAVSMVPLLITLFWTVGVLAKIGPIPRTAPLAINITAKQWWWDAEYEAGPASERFHTANEIHIPINVPVLVRLKSADVIHSFWVPKVAGKMDVIPGQTNTMWIQANKVGRYRGQCAEFCGSQHAHMAFVVAADLPADYAAWRANQLRPAPAPVGVEQQHGLEIAESRCSLCHAIRGTRAASPIGPDLTHLKSRSAIGAGTLPNTLAALSGWIENPQGPKPGARMPAQTLSGPDLTDLTAYLETLR</sequence>
<evidence type="ECO:0000256" key="15">
    <source>
        <dbReference type="ARBA" id="ARBA00047816"/>
    </source>
</evidence>
<keyword evidence="11" id="KW-0186">Copper</keyword>
<dbReference type="RefSeq" id="WP_126719069.1">
    <property type="nucleotide sequence ID" value="NZ_RWJF01000001.1"/>
</dbReference>
<dbReference type="Pfam" id="PF00034">
    <property type="entry name" value="Cytochrom_C"/>
    <property type="match status" value="1"/>
</dbReference>
<evidence type="ECO:0000259" key="18">
    <source>
        <dbReference type="PROSITE" id="PS50857"/>
    </source>
</evidence>
<evidence type="ECO:0000256" key="9">
    <source>
        <dbReference type="ARBA" id="ARBA00022989"/>
    </source>
</evidence>
<keyword evidence="9 17" id="KW-1133">Transmembrane helix</keyword>
<evidence type="ECO:0000256" key="13">
    <source>
        <dbReference type="ARBA" id="ARBA00024688"/>
    </source>
</evidence>
<evidence type="ECO:0000256" key="16">
    <source>
        <dbReference type="PROSITE-ProRule" id="PRU00433"/>
    </source>
</evidence>
<evidence type="ECO:0000256" key="12">
    <source>
        <dbReference type="ARBA" id="ARBA00023136"/>
    </source>
</evidence>
<evidence type="ECO:0000256" key="6">
    <source>
        <dbReference type="ARBA" id="ARBA00022692"/>
    </source>
</evidence>
<evidence type="ECO:0000256" key="14">
    <source>
        <dbReference type="ARBA" id="ARBA00031399"/>
    </source>
</evidence>
<reference evidence="20 21" key="1">
    <citation type="submission" date="2018-12" db="EMBL/GenBank/DDBJ databases">
        <title>Sphingomonas sp. HMF7854 Genome sequencing and assembly.</title>
        <authorList>
            <person name="Cha I."/>
            <person name="Kang H."/>
            <person name="Kim H."/>
            <person name="Kang J."/>
            <person name="Joh K."/>
        </authorList>
    </citation>
    <scope>NUCLEOTIDE SEQUENCE [LARGE SCALE GENOMIC DNA]</scope>
    <source>
        <strain evidence="20 21">HMF7854</strain>
    </source>
</reference>
<dbReference type="GO" id="GO:0005507">
    <property type="term" value="F:copper ion binding"/>
    <property type="evidence" value="ECO:0007669"/>
    <property type="project" value="InterPro"/>
</dbReference>
<dbReference type="InterPro" id="IPR001505">
    <property type="entry name" value="Copper_CuA"/>
</dbReference>
<gene>
    <name evidence="20" type="primary">coxB</name>
    <name evidence="20" type="ORF">HMF7854_10640</name>
</gene>
<keyword evidence="21" id="KW-1185">Reference proteome</keyword>
<evidence type="ECO:0000256" key="17">
    <source>
        <dbReference type="SAM" id="Phobius"/>
    </source>
</evidence>
<evidence type="ECO:0000313" key="21">
    <source>
        <dbReference type="Proteomes" id="UP000274661"/>
    </source>
</evidence>
<dbReference type="InterPro" id="IPR036909">
    <property type="entry name" value="Cyt_c-like_dom_sf"/>
</dbReference>
<dbReference type="InterPro" id="IPR034236">
    <property type="entry name" value="CuRO_CcO_Caa3_II"/>
</dbReference>
<keyword evidence="3" id="KW-0813">Transport</keyword>
<keyword evidence="6 17" id="KW-0812">Transmembrane</keyword>
<dbReference type="GO" id="GO:0016491">
    <property type="term" value="F:oxidoreductase activity"/>
    <property type="evidence" value="ECO:0007669"/>
    <property type="project" value="UniProtKB-KW"/>
</dbReference>
<comment type="similarity">
    <text evidence="2">Belongs to the cytochrome c oxidase subunit 2 family.</text>
</comment>
<evidence type="ECO:0000256" key="1">
    <source>
        <dbReference type="ARBA" id="ARBA00004141"/>
    </source>
</evidence>
<dbReference type="AlphaFoldDB" id="A0A3R9YN18"/>
<dbReference type="PANTHER" id="PTHR22888">
    <property type="entry name" value="CYTOCHROME C OXIDASE, SUBUNIT II"/>
    <property type="match status" value="1"/>
</dbReference>
<dbReference type="SUPFAM" id="SSF46626">
    <property type="entry name" value="Cytochrome c"/>
    <property type="match status" value="1"/>
</dbReference>
<dbReference type="PANTHER" id="PTHR22888:SF9">
    <property type="entry name" value="CYTOCHROME C OXIDASE SUBUNIT 2"/>
    <property type="match status" value="1"/>
</dbReference>
<keyword evidence="12 17" id="KW-0472">Membrane</keyword>
<protein>
    <recommendedName>
        <fullName evidence="14">Cytochrome aa3 subunit 2</fullName>
    </recommendedName>
</protein>
<feature type="transmembrane region" description="Helical" evidence="17">
    <location>
        <begin position="69"/>
        <end position="93"/>
    </location>
</feature>
<dbReference type="CDD" id="cd04213">
    <property type="entry name" value="CuRO_CcO_Caa3_II"/>
    <property type="match status" value="1"/>
</dbReference>
<evidence type="ECO:0000259" key="19">
    <source>
        <dbReference type="PROSITE" id="PS51007"/>
    </source>
</evidence>
<evidence type="ECO:0000256" key="11">
    <source>
        <dbReference type="ARBA" id="ARBA00023008"/>
    </source>
</evidence>
<feature type="transmembrane region" description="Helical" evidence="17">
    <location>
        <begin position="20"/>
        <end position="40"/>
    </location>
</feature>
<comment type="catalytic activity">
    <reaction evidence="15">
        <text>4 Fe(II)-[cytochrome c] + O2 + 8 H(+)(in) = 4 Fe(III)-[cytochrome c] + 2 H2O + 4 H(+)(out)</text>
        <dbReference type="Rhea" id="RHEA:11436"/>
        <dbReference type="Rhea" id="RHEA-COMP:10350"/>
        <dbReference type="Rhea" id="RHEA-COMP:14399"/>
        <dbReference type="ChEBI" id="CHEBI:15377"/>
        <dbReference type="ChEBI" id="CHEBI:15378"/>
        <dbReference type="ChEBI" id="CHEBI:15379"/>
        <dbReference type="ChEBI" id="CHEBI:29033"/>
        <dbReference type="ChEBI" id="CHEBI:29034"/>
        <dbReference type="EC" id="7.1.1.9"/>
    </reaction>
</comment>
<dbReference type="InterPro" id="IPR009056">
    <property type="entry name" value="Cyt_c-like_dom"/>
</dbReference>
<dbReference type="InterPro" id="IPR014222">
    <property type="entry name" value="Cyt_c_oxidase_su2"/>
</dbReference>
<accession>A0A3R9YN18</accession>
<keyword evidence="7 16" id="KW-0479">Metal-binding</keyword>
<comment type="subcellular location">
    <subcellularLocation>
        <location evidence="1">Membrane</location>
        <topology evidence="1">Multi-pass membrane protein</topology>
    </subcellularLocation>
</comment>
<proteinExistence type="inferred from homology"/>
<dbReference type="InterPro" id="IPR008972">
    <property type="entry name" value="Cupredoxin"/>
</dbReference>
<keyword evidence="10 16" id="KW-0408">Iron</keyword>
<dbReference type="GO" id="GO:0016020">
    <property type="term" value="C:membrane"/>
    <property type="evidence" value="ECO:0007669"/>
    <property type="project" value="UniProtKB-SubCell"/>
</dbReference>
<evidence type="ECO:0000256" key="10">
    <source>
        <dbReference type="ARBA" id="ARBA00023004"/>
    </source>
</evidence>
<dbReference type="NCBIfam" id="TIGR02866">
    <property type="entry name" value="CoxB"/>
    <property type="match status" value="1"/>
</dbReference>
<keyword evidence="5" id="KW-0679">Respiratory chain</keyword>
<evidence type="ECO:0000256" key="4">
    <source>
        <dbReference type="ARBA" id="ARBA00022617"/>
    </source>
</evidence>
<keyword evidence="8" id="KW-0249">Electron transport</keyword>
<evidence type="ECO:0000256" key="3">
    <source>
        <dbReference type="ARBA" id="ARBA00022448"/>
    </source>
</evidence>
<dbReference type="GO" id="GO:0004129">
    <property type="term" value="F:cytochrome-c oxidase activity"/>
    <property type="evidence" value="ECO:0007669"/>
    <property type="project" value="UniProtKB-EC"/>
</dbReference>
<dbReference type="InterPro" id="IPR002429">
    <property type="entry name" value="CcO_II-like_C"/>
</dbReference>
<dbReference type="Proteomes" id="UP000274661">
    <property type="component" value="Unassembled WGS sequence"/>
</dbReference>
<evidence type="ECO:0000256" key="5">
    <source>
        <dbReference type="ARBA" id="ARBA00022660"/>
    </source>
</evidence>
<dbReference type="Pfam" id="PF00116">
    <property type="entry name" value="COX2"/>
    <property type="match status" value="1"/>
</dbReference>
<dbReference type="EMBL" id="RWJF01000001">
    <property type="protein sequence ID" value="RST31242.1"/>
    <property type="molecule type" value="Genomic_DNA"/>
</dbReference>
<dbReference type="PROSITE" id="PS51007">
    <property type="entry name" value="CYTC"/>
    <property type="match status" value="1"/>
</dbReference>
<comment type="function">
    <text evidence="13">Subunits I and II form the functional core of the enzyme complex. Electrons originating in cytochrome c are transferred via heme a and Cu(A) to the binuclear center formed by heme a3 and Cu(B).</text>
</comment>
<keyword evidence="20" id="KW-0560">Oxidoreductase</keyword>
<comment type="caution">
    <text evidence="20">The sequence shown here is derived from an EMBL/GenBank/DDBJ whole genome shotgun (WGS) entry which is preliminary data.</text>
</comment>
<dbReference type="PROSITE" id="PS00078">
    <property type="entry name" value="COX2"/>
    <property type="match status" value="1"/>
</dbReference>
<evidence type="ECO:0000256" key="8">
    <source>
        <dbReference type="ARBA" id="ARBA00022982"/>
    </source>
</evidence>
<dbReference type="SUPFAM" id="SSF49503">
    <property type="entry name" value="Cupredoxins"/>
    <property type="match status" value="1"/>
</dbReference>
<dbReference type="Gene3D" id="2.60.40.420">
    <property type="entry name" value="Cupredoxins - blue copper proteins"/>
    <property type="match status" value="1"/>
</dbReference>
<dbReference type="InterPro" id="IPR045187">
    <property type="entry name" value="CcO_II"/>
</dbReference>
<keyword evidence="4 16" id="KW-0349">Heme</keyword>
<evidence type="ECO:0000256" key="7">
    <source>
        <dbReference type="ARBA" id="ARBA00022723"/>
    </source>
</evidence>
<feature type="domain" description="Cytochrome c" evidence="19">
    <location>
        <begin position="228"/>
        <end position="318"/>
    </location>
</feature>
<evidence type="ECO:0000256" key="2">
    <source>
        <dbReference type="ARBA" id="ARBA00007866"/>
    </source>
</evidence>
<dbReference type="GO" id="GO:0020037">
    <property type="term" value="F:heme binding"/>
    <property type="evidence" value="ECO:0007669"/>
    <property type="project" value="InterPro"/>
</dbReference>